<dbReference type="EMBL" id="JAABLP010000003">
    <property type="protein sequence ID" value="NBN64225.1"/>
    <property type="molecule type" value="Genomic_DNA"/>
</dbReference>
<comment type="caution">
    <text evidence="1">The sequence shown here is derived from an EMBL/GenBank/DDBJ whole genome shotgun (WGS) entry which is preliminary data.</text>
</comment>
<keyword evidence="2" id="KW-1185">Reference proteome</keyword>
<reference evidence="1 2" key="1">
    <citation type="submission" date="2020-01" db="EMBL/GenBank/DDBJ databases">
        <authorList>
            <person name="Peng S.Y."/>
            <person name="Li J."/>
            <person name="Wang M."/>
            <person name="Wang L."/>
            <person name="Wang C.Q."/>
            <person name="Wang J.R."/>
        </authorList>
    </citation>
    <scope>NUCLEOTIDE SEQUENCE [LARGE SCALE GENOMIC DNA]</scope>
    <source>
        <strain evidence="1 2">XCT-34</strain>
    </source>
</reference>
<protein>
    <submittedName>
        <fullName evidence="1">Uncharacterized protein</fullName>
    </submittedName>
</protein>
<proteinExistence type="predicted"/>
<accession>A0ABW9ZH93</accession>
<evidence type="ECO:0000313" key="1">
    <source>
        <dbReference type="EMBL" id="NBN64225.1"/>
    </source>
</evidence>
<dbReference type="Proteomes" id="UP000541347">
    <property type="component" value="Unassembled WGS sequence"/>
</dbReference>
<name>A0ABW9ZH93_9HYPH</name>
<evidence type="ECO:0000313" key="2">
    <source>
        <dbReference type="Proteomes" id="UP000541347"/>
    </source>
</evidence>
<organism evidence="1 2">
    <name type="scientific">Pannonibacter tanglangensis</name>
    <dbReference type="NCBI Taxonomy" id="2750084"/>
    <lineage>
        <taxon>Bacteria</taxon>
        <taxon>Pseudomonadati</taxon>
        <taxon>Pseudomonadota</taxon>
        <taxon>Alphaproteobacteria</taxon>
        <taxon>Hyphomicrobiales</taxon>
        <taxon>Stappiaceae</taxon>
        <taxon>Pannonibacter</taxon>
    </lineage>
</organism>
<gene>
    <name evidence="1" type="ORF">GWI71_11085</name>
</gene>
<dbReference type="RefSeq" id="WP_161676235.1">
    <property type="nucleotide sequence ID" value="NZ_JAABLP010000003.1"/>
</dbReference>
<sequence>MEAADTLLMLPGGQAVADWFGRVPRFHDAEILALGFDMSGGATLRLHAWNLTRERDGKGVFLVDKNAVVSIQFAGVRKVNLTDLNLLPAIVYELSVSKADDDFRVEWSSSYGVYGYIVASDARLDLTPGAP</sequence>